<sequence length="406" mass="45747">MRLFRIFAFICVLCASNVAAKSYIISPLPLPQQEVLNVSTAKCSNSCLVDYFLKGQFFSFIAFFDPSIDDVELRSKLSSALADLGIMDYLAPTNFQGGAKVKLALLMPKKVIGRYSASSIDTILAYLMMRGNDFVFEIFDTGDESTANLRNTYAKIVQNDYDSVIAILTTKGAQEFVNLNISLPTYLPTINKKQIKTDSTPKNLIFGGIDYEAQIELLLSMVGSKSIVAYNDNGVIGRNLGAMLQEKSNRVVFQEVIDSKSATTFSQKLRTYERHIAGNVVFFNTPWVKTGLIASQLALSARKPDKMLSTQINFNPALLLMIQRNDRRNLFIANVINRPNQYLVEYASLLGGDLRYDWVNYSTAIGVEQLILTQLNGRRVFNERVKDSQVEYVNRIYKTDTKRFYE</sequence>
<evidence type="ECO:0000313" key="3">
    <source>
        <dbReference type="Proteomes" id="UP000064525"/>
    </source>
</evidence>
<reference evidence="3" key="1">
    <citation type="submission" date="2015-11" db="EMBL/GenBank/DDBJ databases">
        <authorList>
            <person name="Anvar S.Y."/>
        </authorList>
    </citation>
    <scope>NUCLEOTIDE SEQUENCE [LARGE SCALE GENOMIC DNA]</scope>
</reference>
<dbReference type="AlphaFoldDB" id="A0A099UCJ7"/>
<feature type="chain" id="PRO_5009751739" description="Periplasmic protein" evidence="1">
    <location>
        <begin position="21"/>
        <end position="406"/>
    </location>
</feature>
<feature type="signal peptide" evidence="1">
    <location>
        <begin position="1"/>
        <end position="20"/>
    </location>
</feature>
<evidence type="ECO:0000313" key="2">
    <source>
        <dbReference type="EMBL" id="CUU39135.1"/>
    </source>
</evidence>
<dbReference type="KEGG" id="hty:BN2458_PEG0248"/>
<dbReference type="PATRIC" id="fig|76936.10.peg.240"/>
<keyword evidence="1" id="KW-0732">Signal</keyword>
<organism evidence="2 3">
    <name type="scientific">Helicobacter typhlonius</name>
    <dbReference type="NCBI Taxonomy" id="76936"/>
    <lineage>
        <taxon>Bacteria</taxon>
        <taxon>Pseudomonadati</taxon>
        <taxon>Campylobacterota</taxon>
        <taxon>Epsilonproteobacteria</taxon>
        <taxon>Campylobacterales</taxon>
        <taxon>Helicobacteraceae</taxon>
        <taxon>Helicobacter</taxon>
    </lineage>
</organism>
<evidence type="ECO:0008006" key="4">
    <source>
        <dbReference type="Google" id="ProtNLM"/>
    </source>
</evidence>
<accession>A0A099UCJ7</accession>
<dbReference type="EMBL" id="LN907858">
    <property type="protein sequence ID" value="CUU39135.1"/>
    <property type="molecule type" value="Genomic_DNA"/>
</dbReference>
<gene>
    <name evidence="2" type="ORF">BN2458_PEG0248</name>
</gene>
<dbReference type="RefSeq" id="WP_034325944.1">
    <property type="nucleotide sequence ID" value="NZ_CAMWBC010000028.1"/>
</dbReference>
<proteinExistence type="predicted"/>
<evidence type="ECO:0000256" key="1">
    <source>
        <dbReference type="SAM" id="SignalP"/>
    </source>
</evidence>
<dbReference type="GeneID" id="78150587"/>
<protein>
    <recommendedName>
        <fullName evidence="4">Periplasmic protein</fullName>
    </recommendedName>
</protein>
<dbReference type="Proteomes" id="UP000064525">
    <property type="component" value="Chromosome I"/>
</dbReference>
<name>A0A099UCJ7_9HELI</name>